<dbReference type="Proteomes" id="UP000198323">
    <property type="component" value="Unassembled WGS sequence"/>
</dbReference>
<evidence type="ECO:0000313" key="2">
    <source>
        <dbReference type="EMBL" id="OXB56343.1"/>
    </source>
</evidence>
<name>A0A226MM24_CALSU</name>
<proteinExistence type="predicted"/>
<sequence>MGPSAEHSWTLRTCNSWWYPQSSASPDTSTPLTLKGEDNPNTRPPLETKMVSMKASGLPPLLMDNSRPQGTAGASPVAERTIVTSPALQPSPGEFSLEDQRSLCSFSSGVHPEVHPKTHLRVLLGNTEFCQPTLSSHFAPNLVKSSAFIASEKSSTELLLWVYTSDVHMFWVQTMPPQDANNQIQTEQDLPSPVLSTPSYQRGMILKLHSAARCPQAILKDPYVTSPPVTIIVQKINPCLMELCRFFQLCLCVGQRRQSIKEAMRYCVEYYSWFLKNASYVCEKVKRIAYSHSKYNKMP</sequence>
<comment type="caution">
    <text evidence="2">The sequence shown here is derived from an EMBL/GenBank/DDBJ whole genome shotgun (WGS) entry which is preliminary data.</text>
</comment>
<evidence type="ECO:0000256" key="1">
    <source>
        <dbReference type="SAM" id="MobiDB-lite"/>
    </source>
</evidence>
<gene>
    <name evidence="2" type="ORF">ASZ78_004344</name>
</gene>
<feature type="compositionally biased region" description="Polar residues" evidence="1">
    <location>
        <begin position="20"/>
        <end position="32"/>
    </location>
</feature>
<dbReference type="STRING" id="9009.A0A226MM24"/>
<dbReference type="PANTHER" id="PTHR15299:SF3">
    <property type="entry name" value="HERV-H LTR-ASSOCIATING PROTEIN 1"/>
    <property type="match status" value="1"/>
</dbReference>
<accession>A0A226MM24</accession>
<keyword evidence="3" id="KW-1185">Reference proteome</keyword>
<evidence type="ECO:0000313" key="3">
    <source>
        <dbReference type="Proteomes" id="UP000198323"/>
    </source>
</evidence>
<protein>
    <submittedName>
        <fullName evidence="2">Uncharacterized protein</fullName>
    </submittedName>
</protein>
<dbReference type="InterPro" id="IPR037643">
    <property type="entry name" value="HHLA1"/>
</dbReference>
<organism evidence="2 3">
    <name type="scientific">Callipepla squamata</name>
    <name type="common">Scaled quail</name>
    <dbReference type="NCBI Taxonomy" id="9009"/>
    <lineage>
        <taxon>Eukaryota</taxon>
        <taxon>Metazoa</taxon>
        <taxon>Chordata</taxon>
        <taxon>Craniata</taxon>
        <taxon>Vertebrata</taxon>
        <taxon>Euteleostomi</taxon>
        <taxon>Archelosauria</taxon>
        <taxon>Archosauria</taxon>
        <taxon>Dinosauria</taxon>
        <taxon>Saurischia</taxon>
        <taxon>Theropoda</taxon>
        <taxon>Coelurosauria</taxon>
        <taxon>Aves</taxon>
        <taxon>Neognathae</taxon>
        <taxon>Galloanserae</taxon>
        <taxon>Galliformes</taxon>
        <taxon>Odontophoridae</taxon>
        <taxon>Callipepla</taxon>
    </lineage>
</organism>
<dbReference type="PANTHER" id="PTHR15299">
    <property type="entry name" value="HERV-H LTR-ASSOCIATING PROTEIN 1"/>
    <property type="match status" value="1"/>
</dbReference>
<reference evidence="2 3" key="1">
    <citation type="submission" date="2016-07" db="EMBL/GenBank/DDBJ databases">
        <title>Disparate Historic Effective Population Sizes Predicted by Modern Levels of Genome Diversity for the Scaled Quail (Callipepla squamata) and the Northern Bobwhite (Colinus virginianus): Inferences from First and Second Generation Draft Genome Assemblies for Sympatric New World Quail.</title>
        <authorList>
            <person name="Oldeschulte D.L."/>
            <person name="Halley Y.A."/>
            <person name="Bhattarai E.K."/>
            <person name="Brashear W.A."/>
            <person name="Hill J."/>
            <person name="Metz R.P."/>
            <person name="Johnson C.D."/>
            <person name="Rollins D."/>
            <person name="Peterson M.J."/>
            <person name="Bickhart D.M."/>
            <person name="Decker J.E."/>
            <person name="Seabury C.M."/>
        </authorList>
    </citation>
    <scope>NUCLEOTIDE SEQUENCE [LARGE SCALE GENOMIC DNA]</scope>
    <source>
        <strain evidence="2 3">Texas</strain>
        <tissue evidence="2">Leg muscle</tissue>
    </source>
</reference>
<dbReference type="EMBL" id="MCFN01000649">
    <property type="protein sequence ID" value="OXB56343.1"/>
    <property type="molecule type" value="Genomic_DNA"/>
</dbReference>
<dbReference type="OrthoDB" id="9902153at2759"/>
<feature type="region of interest" description="Disordered" evidence="1">
    <location>
        <begin position="20"/>
        <end position="46"/>
    </location>
</feature>
<dbReference type="AlphaFoldDB" id="A0A226MM24"/>